<dbReference type="PANTHER" id="PTHR32133">
    <property type="entry name" value="OS07G0120400 PROTEIN"/>
    <property type="match status" value="1"/>
</dbReference>
<gene>
    <name evidence="2" type="ORF">PAHAL_2G013200</name>
</gene>
<reference evidence="2" key="1">
    <citation type="submission" date="2018-04" db="EMBL/GenBank/DDBJ databases">
        <title>WGS assembly of Panicum hallii.</title>
        <authorList>
            <person name="Lovell J."/>
            <person name="Jenkins J."/>
            <person name="Lowry D."/>
            <person name="Mamidi S."/>
            <person name="Sreedasyam A."/>
            <person name="Weng X."/>
            <person name="Barry K."/>
            <person name="Bonette J."/>
            <person name="Campitelli B."/>
            <person name="Daum C."/>
            <person name="Gordon S."/>
            <person name="Gould B."/>
            <person name="Lipzen A."/>
            <person name="Macqueen A."/>
            <person name="Palacio-Mejia J."/>
            <person name="Plott C."/>
            <person name="Shakirov E."/>
            <person name="Shu S."/>
            <person name="Yoshinaga Y."/>
            <person name="Zane M."/>
            <person name="Rokhsar D."/>
            <person name="Grimwood J."/>
            <person name="Schmutz J."/>
            <person name="Juenger T."/>
        </authorList>
    </citation>
    <scope>NUCLEOTIDE SEQUENCE [LARGE SCALE GENOMIC DNA]</scope>
    <source>
        <strain evidence="2">FIL2</strain>
    </source>
</reference>
<dbReference type="AlphaFoldDB" id="A0A2S3GV80"/>
<evidence type="ECO:0000256" key="1">
    <source>
        <dbReference type="SAM" id="MobiDB-lite"/>
    </source>
</evidence>
<feature type="compositionally biased region" description="Basic residues" evidence="1">
    <location>
        <begin position="29"/>
        <end position="51"/>
    </location>
</feature>
<accession>A0A2S3GV80</accession>
<feature type="region of interest" description="Disordered" evidence="1">
    <location>
        <begin position="29"/>
        <end position="58"/>
    </location>
</feature>
<protein>
    <recommendedName>
        <fullName evidence="3">F-box domain-containing protein</fullName>
    </recommendedName>
</protein>
<evidence type="ECO:0000313" key="2">
    <source>
        <dbReference type="EMBL" id="PAN09306.1"/>
    </source>
</evidence>
<dbReference type="Proteomes" id="UP000243499">
    <property type="component" value="Chromosome 2"/>
</dbReference>
<dbReference type="Gramene" id="PAN09306">
    <property type="protein sequence ID" value="PAN09306"/>
    <property type="gene ID" value="PAHAL_2G013200"/>
</dbReference>
<proteinExistence type="predicted"/>
<dbReference type="InterPro" id="IPR036047">
    <property type="entry name" value="F-box-like_dom_sf"/>
</dbReference>
<dbReference type="PANTHER" id="PTHR32133:SF386">
    <property type="entry name" value="F-BOX DOMAIN-CONTAINING PROTEIN"/>
    <property type="match status" value="1"/>
</dbReference>
<dbReference type="SUPFAM" id="SSF81383">
    <property type="entry name" value="F-box domain"/>
    <property type="match status" value="1"/>
</dbReference>
<dbReference type="EMBL" id="CM008047">
    <property type="protein sequence ID" value="PAN09306.1"/>
    <property type="molecule type" value="Genomic_DNA"/>
</dbReference>
<name>A0A2S3GV80_9POAL</name>
<organism evidence="2">
    <name type="scientific">Panicum hallii</name>
    <dbReference type="NCBI Taxonomy" id="206008"/>
    <lineage>
        <taxon>Eukaryota</taxon>
        <taxon>Viridiplantae</taxon>
        <taxon>Streptophyta</taxon>
        <taxon>Embryophyta</taxon>
        <taxon>Tracheophyta</taxon>
        <taxon>Spermatophyta</taxon>
        <taxon>Magnoliopsida</taxon>
        <taxon>Liliopsida</taxon>
        <taxon>Poales</taxon>
        <taxon>Poaceae</taxon>
        <taxon>PACMAD clade</taxon>
        <taxon>Panicoideae</taxon>
        <taxon>Panicodae</taxon>
        <taxon>Paniceae</taxon>
        <taxon>Panicinae</taxon>
        <taxon>Panicum</taxon>
        <taxon>Panicum sect. Panicum</taxon>
    </lineage>
</organism>
<sequence length="318" mass="35044">MCSATASRTPHKEGCRLPLGPTTIAAAFHRPRPIPKSSRRRGASLRVRPSKQHGEGADGLGELVEEILLRLPPDDPASLVRATTMCSRWCRVVSAPGFRRGFAERHRAAPMLGFFANLRDGDEDDFVARLVPATPFRPRHADRRGTRALNARHGCVLLTTTPWEPNLEVWDPVTGELRELPRPNLPYSLFRWNAAVVCAAHGECDHLDCRGGPFGGDAGVSLPIRGWRLERADLRPSLLNIWGRDGSYCPCGECALFPDGCDQQHSTVRFGQAERVYASPALWFRIGLHGAHDVGGWRVGIRKCGEVQTLALVNGDRS</sequence>
<evidence type="ECO:0008006" key="3">
    <source>
        <dbReference type="Google" id="ProtNLM"/>
    </source>
</evidence>